<proteinExistence type="predicted"/>
<accession>A0A448XHY2</accession>
<dbReference type="EMBL" id="CAAALY010253589">
    <property type="protein sequence ID" value="VEL36937.1"/>
    <property type="molecule type" value="Genomic_DNA"/>
</dbReference>
<dbReference type="Proteomes" id="UP000784294">
    <property type="component" value="Unassembled WGS sequence"/>
</dbReference>
<evidence type="ECO:0000313" key="1">
    <source>
        <dbReference type="EMBL" id="VEL36937.1"/>
    </source>
</evidence>
<name>A0A448XHY2_9PLAT</name>
<evidence type="ECO:0000313" key="2">
    <source>
        <dbReference type="Proteomes" id="UP000784294"/>
    </source>
</evidence>
<comment type="caution">
    <text evidence="1">The sequence shown here is derived from an EMBL/GenBank/DDBJ whole genome shotgun (WGS) entry which is preliminary data.</text>
</comment>
<keyword evidence="2" id="KW-1185">Reference proteome</keyword>
<dbReference type="AlphaFoldDB" id="A0A448XHY2"/>
<protein>
    <submittedName>
        <fullName evidence="1">Uncharacterized protein</fullName>
    </submittedName>
</protein>
<reference evidence="1" key="1">
    <citation type="submission" date="2018-11" db="EMBL/GenBank/DDBJ databases">
        <authorList>
            <consortium name="Pathogen Informatics"/>
        </authorList>
    </citation>
    <scope>NUCLEOTIDE SEQUENCE</scope>
</reference>
<sequence>MVAGIRTWRSRPTDRAGCTRFMSKCGVWPELDLSAWLFCEDQLLLMAGSGARFEEIVRSNEPHQLD</sequence>
<organism evidence="1 2">
    <name type="scientific">Protopolystoma xenopodis</name>
    <dbReference type="NCBI Taxonomy" id="117903"/>
    <lineage>
        <taxon>Eukaryota</taxon>
        <taxon>Metazoa</taxon>
        <taxon>Spiralia</taxon>
        <taxon>Lophotrochozoa</taxon>
        <taxon>Platyhelminthes</taxon>
        <taxon>Monogenea</taxon>
        <taxon>Polyopisthocotylea</taxon>
        <taxon>Polystomatidea</taxon>
        <taxon>Polystomatidae</taxon>
        <taxon>Protopolystoma</taxon>
    </lineage>
</organism>
<gene>
    <name evidence="1" type="ORF">PXEA_LOCUS30377</name>
</gene>